<name>A0A511BCA2_9PROT</name>
<dbReference type="Proteomes" id="UP000321079">
    <property type="component" value="Unassembled WGS sequence"/>
</dbReference>
<evidence type="ECO:0000313" key="5">
    <source>
        <dbReference type="Proteomes" id="UP000321079"/>
    </source>
</evidence>
<protein>
    <recommendedName>
        <fullName evidence="6">Sensor</fullName>
    </recommendedName>
</protein>
<dbReference type="OrthoDB" id="7339213at2"/>
<evidence type="ECO:0000259" key="2">
    <source>
        <dbReference type="Pfam" id="PF04773"/>
    </source>
</evidence>
<dbReference type="Pfam" id="PF04773">
    <property type="entry name" value="FecR"/>
    <property type="match status" value="1"/>
</dbReference>
<feature type="transmembrane region" description="Helical" evidence="1">
    <location>
        <begin position="74"/>
        <end position="93"/>
    </location>
</feature>
<proteinExistence type="predicted"/>
<dbReference type="PANTHER" id="PTHR30273">
    <property type="entry name" value="PERIPLASMIC SIGNAL SENSOR AND SIGMA FACTOR ACTIVATOR FECR-RELATED"/>
    <property type="match status" value="1"/>
</dbReference>
<dbReference type="InterPro" id="IPR012373">
    <property type="entry name" value="Ferrdict_sens_TM"/>
</dbReference>
<keyword evidence="5" id="KW-1185">Reference proteome</keyword>
<organism evidence="4 5">
    <name type="scientific">Gluconobacter kanchanaburiensis NBRC 103587</name>
    <dbReference type="NCBI Taxonomy" id="1307948"/>
    <lineage>
        <taxon>Bacteria</taxon>
        <taxon>Pseudomonadati</taxon>
        <taxon>Pseudomonadota</taxon>
        <taxon>Alphaproteobacteria</taxon>
        <taxon>Acetobacterales</taxon>
        <taxon>Acetobacteraceae</taxon>
        <taxon>Gluconobacter</taxon>
    </lineage>
</organism>
<dbReference type="Gene3D" id="3.55.50.30">
    <property type="match status" value="1"/>
</dbReference>
<keyword evidence="1" id="KW-0812">Transmembrane</keyword>
<evidence type="ECO:0000259" key="3">
    <source>
        <dbReference type="Pfam" id="PF16220"/>
    </source>
</evidence>
<keyword evidence="1" id="KW-1133">Transmembrane helix</keyword>
<evidence type="ECO:0000256" key="1">
    <source>
        <dbReference type="SAM" id="Phobius"/>
    </source>
</evidence>
<gene>
    <name evidence="4" type="ORF">GKA01_26090</name>
</gene>
<dbReference type="InterPro" id="IPR032623">
    <property type="entry name" value="FecR_N"/>
</dbReference>
<dbReference type="PANTHER" id="PTHR30273:SF2">
    <property type="entry name" value="PROTEIN FECR"/>
    <property type="match status" value="1"/>
</dbReference>
<evidence type="ECO:0000313" key="4">
    <source>
        <dbReference type="EMBL" id="GEK97412.1"/>
    </source>
</evidence>
<dbReference type="GO" id="GO:0016989">
    <property type="term" value="F:sigma factor antagonist activity"/>
    <property type="evidence" value="ECO:0007669"/>
    <property type="project" value="TreeGrafter"/>
</dbReference>
<evidence type="ECO:0008006" key="6">
    <source>
        <dbReference type="Google" id="ProtNLM"/>
    </source>
</evidence>
<reference evidence="4 5" key="1">
    <citation type="submission" date="2019-07" db="EMBL/GenBank/DDBJ databases">
        <title>Whole genome shotgun sequence of Gluconobacter kanchanaburiensis NBRC 103587.</title>
        <authorList>
            <person name="Hosoyama A."/>
            <person name="Uohara A."/>
            <person name="Ohji S."/>
            <person name="Ichikawa N."/>
        </authorList>
    </citation>
    <scope>NUCLEOTIDE SEQUENCE [LARGE SCALE GENOMIC DNA]</scope>
    <source>
        <strain evidence="4 5">NBRC 103587</strain>
    </source>
</reference>
<keyword evidence="1" id="KW-0472">Membrane</keyword>
<feature type="domain" description="FecR N-terminal" evidence="3">
    <location>
        <begin position="15"/>
        <end position="54"/>
    </location>
</feature>
<dbReference type="Gene3D" id="2.60.120.1440">
    <property type="match status" value="1"/>
</dbReference>
<sequence length="312" mass="34578">MTDNTNSQLDRINTEAAEWVIRRGGDELTLEEQQSFEIWRSISPLHEAAFCRASNLWSDLDVGSRKKKNRRQQTAVYVTATGILMLGIGVSWLEPGRWFADYTTSTGEIRTVQLNDGSLAELDTHAALTLRYTAKERRVIVVEGQAYFTVAPLSEAEHRPFVVDAAGGTATALGTQFMVTRNGSDVDTTVTEHTVRVTREDRDGTLQSVVVSEGQSVHFSREGLNDPHAVSTTTLTAWRSGQLVFDNEPLSVVIARLNLYRHGRIVLAKRSLARLRVSGVFDCKDIEGALTTISQELHVKTISVGMLITIVY</sequence>
<comment type="caution">
    <text evidence="4">The sequence shown here is derived from an EMBL/GenBank/DDBJ whole genome shotgun (WGS) entry which is preliminary data.</text>
</comment>
<dbReference type="Pfam" id="PF16220">
    <property type="entry name" value="DUF4880"/>
    <property type="match status" value="1"/>
</dbReference>
<dbReference type="EMBL" id="BJVA01000026">
    <property type="protein sequence ID" value="GEK97412.1"/>
    <property type="molecule type" value="Genomic_DNA"/>
</dbReference>
<feature type="domain" description="FecR protein" evidence="2">
    <location>
        <begin position="101"/>
        <end position="195"/>
    </location>
</feature>
<accession>A0A511BCA2</accession>
<dbReference type="AlphaFoldDB" id="A0A511BCA2"/>
<dbReference type="PIRSF" id="PIRSF018266">
    <property type="entry name" value="FecR"/>
    <property type="match status" value="1"/>
</dbReference>
<dbReference type="InterPro" id="IPR006860">
    <property type="entry name" value="FecR"/>
</dbReference>